<evidence type="ECO:0000313" key="15">
    <source>
        <dbReference type="EMBL" id="KAJ7775610.1"/>
    </source>
</evidence>
<keyword evidence="16" id="KW-1185">Reference proteome</keyword>
<dbReference type="InterPro" id="IPR014851">
    <property type="entry name" value="BCS1_N"/>
</dbReference>
<dbReference type="SUPFAM" id="SSF52540">
    <property type="entry name" value="P-loop containing nucleoside triphosphate hydrolases"/>
    <property type="match status" value="1"/>
</dbReference>
<dbReference type="PROSITE" id="PS00674">
    <property type="entry name" value="AAA"/>
    <property type="match status" value="1"/>
</dbReference>
<keyword evidence="8" id="KW-1133">Transmembrane helix</keyword>
<evidence type="ECO:0000256" key="6">
    <source>
        <dbReference type="ARBA" id="ARBA00022801"/>
    </source>
</evidence>
<comment type="similarity">
    <text evidence="2">Belongs to the AAA ATPase family. BCS1 subfamily.</text>
</comment>
<evidence type="ECO:0000256" key="5">
    <source>
        <dbReference type="ARBA" id="ARBA00022792"/>
    </source>
</evidence>
<evidence type="ECO:0000256" key="1">
    <source>
        <dbReference type="ARBA" id="ARBA00004434"/>
    </source>
</evidence>
<keyword evidence="9" id="KW-0496">Mitochondrion</keyword>
<sequence length="473" mass="52071">MLAYLRSANALQDAMEFIISTKQSDLGWGIGPKDTVRYMPAHDTKQQFLYTSPNTGQKTWLQVVVQPGKLNWNTNTTTGGSITITMHSSDKEVLADLIDCAHQKYLENGLSTVTVHLTDNRGEWAKTVTKSRRALSTLILPADIKEMILSDAREFLESENWYNMAGIPHRRGYLLYGEPGTGKSSTIHALAGELGLEIYFISLASPGIDDYSLAKLISHTPSRCILLIEDIDCAFPSRDDGDEDEEIEPVIDKDAKPVGRSNPTPPRSNVTLSGLLNVLDSVSSEEGRLTFATTNHIENLDSALIRAGRMDVKIRYKFADSVQIAQVFKRFFPLIRAINGKKDQGGNGTASLFPTYTEVELDAHAVEFARRIPSETNSIAQIQGYLLTKKRNPGGAVDGVQDWLKSQEEEKRVLLELKQKKKSDRARRLKIAREKAEAAANVPPAGQPTAPVAAGDITHSDGAPLENRVNGNS</sequence>
<keyword evidence="6 15" id="KW-0378">Hydrolase</keyword>
<evidence type="ECO:0000256" key="13">
    <source>
        <dbReference type="SAM" id="MobiDB-lite"/>
    </source>
</evidence>
<comment type="subcellular location">
    <subcellularLocation>
        <location evidence="1">Mitochondrion inner membrane</location>
        <topology evidence="1">Single-pass membrane protein</topology>
    </subcellularLocation>
</comment>
<evidence type="ECO:0000256" key="9">
    <source>
        <dbReference type="ARBA" id="ARBA00023128"/>
    </source>
</evidence>
<dbReference type="GO" id="GO:0016887">
    <property type="term" value="F:ATP hydrolysis activity"/>
    <property type="evidence" value="ECO:0007669"/>
    <property type="project" value="InterPro"/>
</dbReference>
<evidence type="ECO:0000256" key="3">
    <source>
        <dbReference type="ARBA" id="ARBA00022692"/>
    </source>
</evidence>
<comment type="catalytic activity">
    <reaction evidence="11">
        <text>ATP + H2O = ADP + phosphate + H(+)</text>
        <dbReference type="Rhea" id="RHEA:13065"/>
        <dbReference type="ChEBI" id="CHEBI:15377"/>
        <dbReference type="ChEBI" id="CHEBI:15378"/>
        <dbReference type="ChEBI" id="CHEBI:30616"/>
        <dbReference type="ChEBI" id="CHEBI:43474"/>
        <dbReference type="ChEBI" id="CHEBI:456216"/>
    </reaction>
    <physiologicalReaction direction="left-to-right" evidence="11">
        <dbReference type="Rhea" id="RHEA:13066"/>
    </physiologicalReaction>
</comment>
<name>A0AAD7K4K4_9AGAR</name>
<dbReference type="Pfam" id="PF00004">
    <property type="entry name" value="AAA"/>
    <property type="match status" value="1"/>
</dbReference>
<dbReference type="InterPro" id="IPR003593">
    <property type="entry name" value="AAA+_ATPase"/>
</dbReference>
<dbReference type="PANTHER" id="PTHR23070">
    <property type="entry name" value="BCS1 AAA-TYPE ATPASE"/>
    <property type="match status" value="1"/>
</dbReference>
<evidence type="ECO:0000256" key="7">
    <source>
        <dbReference type="ARBA" id="ARBA00022840"/>
    </source>
</evidence>
<evidence type="ECO:0000256" key="2">
    <source>
        <dbReference type="ARBA" id="ARBA00007448"/>
    </source>
</evidence>
<dbReference type="GO" id="GO:0005524">
    <property type="term" value="F:ATP binding"/>
    <property type="evidence" value="ECO:0007669"/>
    <property type="project" value="UniProtKB-KW"/>
</dbReference>
<proteinExistence type="inferred from homology"/>
<keyword evidence="3" id="KW-0812">Transmembrane</keyword>
<dbReference type="InterPro" id="IPR003959">
    <property type="entry name" value="ATPase_AAA_core"/>
</dbReference>
<dbReference type="SMART" id="SM00382">
    <property type="entry name" value="AAA"/>
    <property type="match status" value="1"/>
</dbReference>
<dbReference type="Proteomes" id="UP001215280">
    <property type="component" value="Unassembled WGS sequence"/>
</dbReference>
<keyword evidence="5" id="KW-0999">Mitochondrion inner membrane</keyword>
<accession>A0AAD7K4K4</accession>
<keyword evidence="10" id="KW-0472">Membrane</keyword>
<organism evidence="15 16">
    <name type="scientific">Mycena maculata</name>
    <dbReference type="NCBI Taxonomy" id="230809"/>
    <lineage>
        <taxon>Eukaryota</taxon>
        <taxon>Fungi</taxon>
        <taxon>Dikarya</taxon>
        <taxon>Basidiomycota</taxon>
        <taxon>Agaricomycotina</taxon>
        <taxon>Agaricomycetes</taxon>
        <taxon>Agaricomycetidae</taxon>
        <taxon>Agaricales</taxon>
        <taxon>Marasmiineae</taxon>
        <taxon>Mycenaceae</taxon>
        <taxon>Mycena</taxon>
    </lineage>
</organism>
<dbReference type="EMBL" id="JARJLG010000014">
    <property type="protein sequence ID" value="KAJ7775610.1"/>
    <property type="molecule type" value="Genomic_DNA"/>
</dbReference>
<dbReference type="AlphaFoldDB" id="A0AAD7K4K4"/>
<feature type="domain" description="AAA+ ATPase" evidence="14">
    <location>
        <begin position="169"/>
        <end position="320"/>
    </location>
</feature>
<dbReference type="Pfam" id="PF08740">
    <property type="entry name" value="BCS1_N"/>
    <property type="match status" value="1"/>
</dbReference>
<dbReference type="Pfam" id="PF25426">
    <property type="entry name" value="AAA_lid_BCS1"/>
    <property type="match status" value="1"/>
</dbReference>
<feature type="region of interest" description="Disordered" evidence="13">
    <location>
        <begin position="435"/>
        <end position="473"/>
    </location>
</feature>
<evidence type="ECO:0000256" key="11">
    <source>
        <dbReference type="ARBA" id="ARBA00048778"/>
    </source>
</evidence>
<evidence type="ECO:0000259" key="14">
    <source>
        <dbReference type="SMART" id="SM00382"/>
    </source>
</evidence>
<evidence type="ECO:0000313" key="16">
    <source>
        <dbReference type="Proteomes" id="UP001215280"/>
    </source>
</evidence>
<feature type="region of interest" description="Disordered" evidence="13">
    <location>
        <begin position="238"/>
        <end position="267"/>
    </location>
</feature>
<evidence type="ECO:0000256" key="8">
    <source>
        <dbReference type="ARBA" id="ARBA00022989"/>
    </source>
</evidence>
<keyword evidence="4 12" id="KW-0547">Nucleotide-binding</keyword>
<dbReference type="InterPro" id="IPR057495">
    <property type="entry name" value="AAA_lid_BCS1"/>
</dbReference>
<dbReference type="Gene3D" id="3.40.50.300">
    <property type="entry name" value="P-loop containing nucleotide triphosphate hydrolases"/>
    <property type="match status" value="1"/>
</dbReference>
<dbReference type="InterPro" id="IPR003960">
    <property type="entry name" value="ATPase_AAA_CS"/>
</dbReference>
<evidence type="ECO:0000256" key="10">
    <source>
        <dbReference type="ARBA" id="ARBA00023136"/>
    </source>
</evidence>
<dbReference type="InterPro" id="IPR027417">
    <property type="entry name" value="P-loop_NTPase"/>
</dbReference>
<keyword evidence="7 12" id="KW-0067">ATP-binding</keyword>
<evidence type="ECO:0000256" key="4">
    <source>
        <dbReference type="ARBA" id="ARBA00022741"/>
    </source>
</evidence>
<comment type="caution">
    <text evidence="15">The sequence shown here is derived from an EMBL/GenBank/DDBJ whole genome shotgun (WGS) entry which is preliminary data.</text>
</comment>
<protein>
    <submittedName>
        <fullName evidence="15">P-loop containing nucleoside triphosphate hydrolase protein</fullName>
    </submittedName>
</protein>
<gene>
    <name evidence="15" type="ORF">DFH07DRAFT_799209</name>
</gene>
<reference evidence="15" key="1">
    <citation type="submission" date="2023-03" db="EMBL/GenBank/DDBJ databases">
        <title>Massive genome expansion in bonnet fungi (Mycena s.s.) driven by repeated elements and novel gene families across ecological guilds.</title>
        <authorList>
            <consortium name="Lawrence Berkeley National Laboratory"/>
            <person name="Harder C.B."/>
            <person name="Miyauchi S."/>
            <person name="Viragh M."/>
            <person name="Kuo A."/>
            <person name="Thoen E."/>
            <person name="Andreopoulos B."/>
            <person name="Lu D."/>
            <person name="Skrede I."/>
            <person name="Drula E."/>
            <person name="Henrissat B."/>
            <person name="Morin E."/>
            <person name="Kohler A."/>
            <person name="Barry K."/>
            <person name="LaButti K."/>
            <person name="Morin E."/>
            <person name="Salamov A."/>
            <person name="Lipzen A."/>
            <person name="Mereny Z."/>
            <person name="Hegedus B."/>
            <person name="Baldrian P."/>
            <person name="Stursova M."/>
            <person name="Weitz H."/>
            <person name="Taylor A."/>
            <person name="Grigoriev I.V."/>
            <person name="Nagy L.G."/>
            <person name="Martin F."/>
            <person name="Kauserud H."/>
        </authorList>
    </citation>
    <scope>NUCLEOTIDE SEQUENCE</scope>
    <source>
        <strain evidence="15">CBHHK188m</strain>
    </source>
</reference>
<dbReference type="InterPro" id="IPR050747">
    <property type="entry name" value="Mitochondrial_chaperone_BCS1"/>
</dbReference>
<dbReference type="GO" id="GO:0005743">
    <property type="term" value="C:mitochondrial inner membrane"/>
    <property type="evidence" value="ECO:0007669"/>
    <property type="project" value="UniProtKB-SubCell"/>
</dbReference>
<evidence type="ECO:0000256" key="12">
    <source>
        <dbReference type="RuleBase" id="RU003651"/>
    </source>
</evidence>
<feature type="compositionally biased region" description="Acidic residues" evidence="13">
    <location>
        <begin position="240"/>
        <end position="249"/>
    </location>
</feature>